<gene>
    <name evidence="2" type="ORF">B0T17DRAFT_179094</name>
</gene>
<evidence type="ECO:0000313" key="3">
    <source>
        <dbReference type="Proteomes" id="UP001174934"/>
    </source>
</evidence>
<name>A0AA40C930_9PEZI</name>
<reference evidence="2" key="1">
    <citation type="submission" date="2023-06" db="EMBL/GenBank/DDBJ databases">
        <title>Genome-scale phylogeny and comparative genomics of the fungal order Sordariales.</title>
        <authorList>
            <consortium name="Lawrence Berkeley National Laboratory"/>
            <person name="Hensen N."/>
            <person name="Bonometti L."/>
            <person name="Westerberg I."/>
            <person name="Brannstrom I.O."/>
            <person name="Guillou S."/>
            <person name="Cros-Aarteil S."/>
            <person name="Calhoun S."/>
            <person name="Haridas S."/>
            <person name="Kuo A."/>
            <person name="Mondo S."/>
            <person name="Pangilinan J."/>
            <person name="Riley R."/>
            <person name="LaButti K."/>
            <person name="Andreopoulos B."/>
            <person name="Lipzen A."/>
            <person name="Chen C."/>
            <person name="Yanf M."/>
            <person name="Daum C."/>
            <person name="Ng V."/>
            <person name="Clum A."/>
            <person name="Steindorff A."/>
            <person name="Ohm R."/>
            <person name="Martin F."/>
            <person name="Silar P."/>
            <person name="Natvig D."/>
            <person name="Lalanne C."/>
            <person name="Gautier V."/>
            <person name="Ament-velasquez S.L."/>
            <person name="Kruys A."/>
            <person name="Hutchinson M.I."/>
            <person name="Powell A.J."/>
            <person name="Barry K."/>
            <person name="Miller A.N."/>
            <person name="Grigoriev I.V."/>
            <person name="Debuchy R."/>
            <person name="Gladieux P."/>
            <person name="Thoren M.H."/>
            <person name="Johannesson H."/>
        </authorList>
    </citation>
    <scope>NUCLEOTIDE SEQUENCE</scope>
    <source>
        <strain evidence="2">SMH3391-2</strain>
    </source>
</reference>
<dbReference type="AlphaFoldDB" id="A0AA40C930"/>
<accession>A0AA40C930</accession>
<evidence type="ECO:0000256" key="1">
    <source>
        <dbReference type="SAM" id="MobiDB-lite"/>
    </source>
</evidence>
<feature type="compositionally biased region" description="Low complexity" evidence="1">
    <location>
        <begin position="281"/>
        <end position="290"/>
    </location>
</feature>
<feature type="compositionally biased region" description="Basic residues" evidence="1">
    <location>
        <begin position="297"/>
        <end position="315"/>
    </location>
</feature>
<protein>
    <submittedName>
        <fullName evidence="2">Uncharacterized protein</fullName>
    </submittedName>
</protein>
<dbReference type="Proteomes" id="UP001174934">
    <property type="component" value="Unassembled WGS sequence"/>
</dbReference>
<organism evidence="2 3">
    <name type="scientific">Bombardia bombarda</name>
    <dbReference type="NCBI Taxonomy" id="252184"/>
    <lineage>
        <taxon>Eukaryota</taxon>
        <taxon>Fungi</taxon>
        <taxon>Dikarya</taxon>
        <taxon>Ascomycota</taxon>
        <taxon>Pezizomycotina</taxon>
        <taxon>Sordariomycetes</taxon>
        <taxon>Sordariomycetidae</taxon>
        <taxon>Sordariales</taxon>
        <taxon>Lasiosphaeriaceae</taxon>
        <taxon>Bombardia</taxon>
    </lineage>
</organism>
<comment type="caution">
    <text evidence="2">The sequence shown here is derived from an EMBL/GenBank/DDBJ whole genome shotgun (WGS) entry which is preliminary data.</text>
</comment>
<feature type="region of interest" description="Disordered" evidence="1">
    <location>
        <begin position="281"/>
        <end position="315"/>
    </location>
</feature>
<evidence type="ECO:0000313" key="2">
    <source>
        <dbReference type="EMBL" id="KAK0629164.1"/>
    </source>
</evidence>
<proteinExistence type="predicted"/>
<keyword evidence="3" id="KW-1185">Reference proteome</keyword>
<sequence length="315" mass="36199">MLSSARLVYISIYKLLEQYLTSSLLPHFTSHKICILEMAAHVIKNEYENKSSLLQVASASPPNVIRVCSTLFHGTSLEPRPADHLASVAFGHQYSITTAFLLSMGYEDNEKLLKWAALRTVYIIIEWTFKEYKRPVFKDRLLLIADDTIAIVFAQRLDRPWSLTNFLHNFDMAQETAVRASAPQVRRSTQNHLLCYRNRSRETAHPATRRPVLSEIENMGQTTPEPGALVRRVSDDVHRKSAQQTSQRLVEIWKRYAEEKFRDTGDTSELLVALDLSQQRLSSQLQRTTRNTSHGGRVNRQRGPHKTHRRWSSSS</sequence>
<dbReference type="EMBL" id="JAULSR010000002">
    <property type="protein sequence ID" value="KAK0629164.1"/>
    <property type="molecule type" value="Genomic_DNA"/>
</dbReference>